<comment type="subcellular location">
    <subcellularLocation>
        <location evidence="1">Nucleus</location>
        <location evidence="1">Nucleolus</location>
    </subcellularLocation>
</comment>
<proteinExistence type="inferred from homology"/>
<keyword evidence="8" id="KW-1185">Reference proteome</keyword>
<dbReference type="SMART" id="SM00670">
    <property type="entry name" value="PINc"/>
    <property type="match status" value="1"/>
</dbReference>
<dbReference type="SUPFAM" id="SSF88723">
    <property type="entry name" value="PIN domain-like"/>
    <property type="match status" value="1"/>
</dbReference>
<keyword evidence="3" id="KW-0698">rRNA processing</keyword>
<evidence type="ECO:0000313" key="7">
    <source>
        <dbReference type="EnsemblMetazoa" id="CJA05764.1"/>
    </source>
</evidence>
<evidence type="ECO:0000256" key="4">
    <source>
        <dbReference type="ARBA" id="ARBA00023242"/>
    </source>
</evidence>
<reference evidence="8" key="1">
    <citation type="submission" date="2010-08" db="EMBL/GenBank/DDBJ databases">
        <authorList>
            <consortium name="Caenorhabditis japonica Sequencing Consortium"/>
            <person name="Wilson R.K."/>
        </authorList>
    </citation>
    <scope>NUCLEOTIDE SEQUENCE [LARGE SCALE GENOMIC DNA]</scope>
    <source>
        <strain evidence="8">DF5081</strain>
    </source>
</reference>
<dbReference type="InterPro" id="IPR002716">
    <property type="entry name" value="PIN_dom"/>
</dbReference>
<dbReference type="FunFam" id="3.40.50.1010:FF:000019">
    <property type="entry name" value="U3 small nucleolar RNA-associated protein 24"/>
    <property type="match status" value="1"/>
</dbReference>
<comment type="similarity">
    <text evidence="5">Belongs to the UTP23/FCF1 family. FCF1 subfamily.</text>
</comment>
<feature type="domain" description="PIN" evidence="6">
    <location>
        <begin position="66"/>
        <end position="164"/>
    </location>
</feature>
<dbReference type="CDD" id="cd09864">
    <property type="entry name" value="PIN_Fcf1-like"/>
    <property type="match status" value="1"/>
</dbReference>
<evidence type="ECO:0000313" key="8">
    <source>
        <dbReference type="Proteomes" id="UP000005237"/>
    </source>
</evidence>
<dbReference type="GO" id="GO:0032040">
    <property type="term" value="C:small-subunit processome"/>
    <property type="evidence" value="ECO:0007669"/>
    <property type="project" value="InterPro"/>
</dbReference>
<keyword evidence="2" id="KW-0690">Ribosome biogenesis</keyword>
<evidence type="ECO:0000259" key="6">
    <source>
        <dbReference type="SMART" id="SM00670"/>
    </source>
</evidence>
<dbReference type="InterPro" id="IPR029060">
    <property type="entry name" value="PIN-like_dom_sf"/>
</dbReference>
<dbReference type="InterPro" id="IPR037503">
    <property type="entry name" value="Fcf1_PIN"/>
</dbReference>
<organism evidence="7 8">
    <name type="scientific">Caenorhabditis japonica</name>
    <dbReference type="NCBI Taxonomy" id="281687"/>
    <lineage>
        <taxon>Eukaryota</taxon>
        <taxon>Metazoa</taxon>
        <taxon>Ecdysozoa</taxon>
        <taxon>Nematoda</taxon>
        <taxon>Chromadorea</taxon>
        <taxon>Rhabditida</taxon>
        <taxon>Rhabditina</taxon>
        <taxon>Rhabditomorpha</taxon>
        <taxon>Rhabditoidea</taxon>
        <taxon>Rhabditidae</taxon>
        <taxon>Peloderinae</taxon>
        <taxon>Caenorhabditis</taxon>
    </lineage>
</organism>
<evidence type="ECO:0000256" key="1">
    <source>
        <dbReference type="ARBA" id="ARBA00004604"/>
    </source>
</evidence>
<protein>
    <submittedName>
        <fullName evidence="7">PINc domain-containing protein</fullName>
    </submittedName>
</protein>
<dbReference type="GO" id="GO:0006364">
    <property type="term" value="P:rRNA processing"/>
    <property type="evidence" value="ECO:0007669"/>
    <property type="project" value="UniProtKB-KW"/>
</dbReference>
<evidence type="ECO:0000256" key="5">
    <source>
        <dbReference type="ARBA" id="ARBA00024026"/>
    </source>
</evidence>
<dbReference type="AlphaFoldDB" id="A0A8R1HQ33"/>
<keyword evidence="4" id="KW-0539">Nucleus</keyword>
<dbReference type="Gene3D" id="3.40.50.1010">
    <property type="entry name" value="5'-nuclease"/>
    <property type="match status" value="1"/>
</dbReference>
<sequence>MGKRLKSNARKSAVNKLVKRTDNRIKEEERVIRTPKVDEQALKLVHAPKISSAMFMKYNTQLGPPFHVLVDTNFVNFAVKNRIDMFQGFMDCLFAKTIVYATDCVLAELEKVRKFKIALKVLKDPRVQRLKCEHKGTYADDCLVQRVTQHKCYIVATCDRDLKRRIRKIPGVPIMYIVNHRFSIERMPDAYGAPMN</sequence>
<evidence type="ECO:0000256" key="2">
    <source>
        <dbReference type="ARBA" id="ARBA00022517"/>
    </source>
</evidence>
<name>A0A8R1HQ33_CAEJA</name>
<reference evidence="7" key="2">
    <citation type="submission" date="2022-06" db="UniProtKB">
        <authorList>
            <consortium name="EnsemblMetazoa"/>
        </authorList>
    </citation>
    <scope>IDENTIFICATION</scope>
    <source>
        <strain evidence="7">DF5081</strain>
    </source>
</reference>
<dbReference type="PANTHER" id="PTHR12416">
    <property type="entry name" value="RRNA-PROCESSING PROTEIN UTP23 HOMOLOG"/>
    <property type="match status" value="1"/>
</dbReference>
<dbReference type="EnsemblMetazoa" id="CJA05764.1">
    <property type="protein sequence ID" value="CJA05764.1"/>
    <property type="gene ID" value="WBGene00124968"/>
</dbReference>
<accession>A0A8R1HQ33</accession>
<dbReference type="Proteomes" id="UP000005237">
    <property type="component" value="Unassembled WGS sequence"/>
</dbReference>
<dbReference type="Pfam" id="PF04900">
    <property type="entry name" value="Fcf1"/>
    <property type="match status" value="1"/>
</dbReference>
<dbReference type="InterPro" id="IPR006984">
    <property type="entry name" value="Fcf1/UTP23"/>
</dbReference>
<evidence type="ECO:0000256" key="3">
    <source>
        <dbReference type="ARBA" id="ARBA00022552"/>
    </source>
</evidence>